<dbReference type="PANTHER" id="PTHR46279:SF6">
    <property type="entry name" value="RING-TYPE E3 UBIQUITIN TRANSFERASE"/>
    <property type="match status" value="1"/>
</dbReference>
<evidence type="ECO:0000256" key="9">
    <source>
        <dbReference type="ARBA" id="ARBA00022771"/>
    </source>
</evidence>
<dbReference type="AlphaFoldDB" id="A0A7J9DRH0"/>
<keyword evidence="13" id="KW-0472">Membrane</keyword>
<dbReference type="GO" id="GO:0030247">
    <property type="term" value="F:polysaccharide binding"/>
    <property type="evidence" value="ECO:0007669"/>
    <property type="project" value="InterPro"/>
</dbReference>
<keyword evidence="7" id="KW-0479">Metal-binding</keyword>
<evidence type="ECO:0000256" key="13">
    <source>
        <dbReference type="ARBA" id="ARBA00023136"/>
    </source>
</evidence>
<evidence type="ECO:0000256" key="6">
    <source>
        <dbReference type="ARBA" id="ARBA00022692"/>
    </source>
</evidence>
<evidence type="ECO:0000256" key="5">
    <source>
        <dbReference type="ARBA" id="ARBA00022679"/>
    </source>
</evidence>
<keyword evidence="11" id="KW-0862">Zinc</keyword>
<dbReference type="GO" id="GO:0008270">
    <property type="term" value="F:zinc ion binding"/>
    <property type="evidence" value="ECO:0007669"/>
    <property type="project" value="UniProtKB-KW"/>
</dbReference>
<dbReference type="PANTHER" id="PTHR46279">
    <property type="entry name" value="RING/U-BOX SUPERFAMILY PROTEIN"/>
    <property type="match status" value="1"/>
</dbReference>
<proteinExistence type="inferred from homology"/>
<dbReference type="GO" id="GO:0061630">
    <property type="term" value="F:ubiquitin protein ligase activity"/>
    <property type="evidence" value="ECO:0007669"/>
    <property type="project" value="UniProtKB-EC"/>
</dbReference>
<dbReference type="EC" id="2.3.2.27" evidence="4"/>
<comment type="subcellular location">
    <subcellularLocation>
        <location evidence="2">Membrane</location>
        <topology evidence="2">Single-pass membrane protein</topology>
    </subcellularLocation>
</comment>
<evidence type="ECO:0000256" key="1">
    <source>
        <dbReference type="ARBA" id="ARBA00000900"/>
    </source>
</evidence>
<comment type="pathway">
    <text evidence="3">Protein modification; protein ubiquitination.</text>
</comment>
<protein>
    <recommendedName>
        <fullName evidence="4">RING-type E3 ubiquitin transferase</fullName>
        <ecNumber evidence="4">2.3.2.27</ecNumber>
    </recommendedName>
</protein>
<keyword evidence="10" id="KW-0833">Ubl conjugation pathway</keyword>
<evidence type="ECO:0000259" key="15">
    <source>
        <dbReference type="Pfam" id="PF13947"/>
    </source>
</evidence>
<evidence type="ECO:0000256" key="8">
    <source>
        <dbReference type="ARBA" id="ARBA00022729"/>
    </source>
</evidence>
<keyword evidence="12" id="KW-1133">Transmembrane helix</keyword>
<comment type="similarity">
    <text evidence="14">Belongs to the RING-type zinc finger family. ATL subfamily.</text>
</comment>
<dbReference type="InterPro" id="IPR025287">
    <property type="entry name" value="WAK_GUB"/>
</dbReference>
<reference evidence="16 17" key="1">
    <citation type="journal article" date="2019" name="Genome Biol. Evol.">
        <title>Insights into the evolution of the New World diploid cottons (Gossypium, subgenus Houzingenia) based on genome sequencing.</title>
        <authorList>
            <person name="Grover C.E."/>
            <person name="Arick M.A. 2nd"/>
            <person name="Thrash A."/>
            <person name="Conover J.L."/>
            <person name="Sanders W.S."/>
            <person name="Peterson D.G."/>
            <person name="Frelichowski J.E."/>
            <person name="Scheffler J.A."/>
            <person name="Scheffler B.E."/>
            <person name="Wendel J.F."/>
        </authorList>
    </citation>
    <scope>NUCLEOTIDE SEQUENCE [LARGE SCALE GENOMIC DNA]</scope>
    <source>
        <strain evidence="16">8</strain>
        <tissue evidence="16">Leaf</tissue>
    </source>
</reference>
<dbReference type="EMBL" id="JABEZW010000004">
    <property type="protein sequence ID" value="MBA0763306.1"/>
    <property type="molecule type" value="Genomic_DNA"/>
</dbReference>
<keyword evidence="9" id="KW-0863">Zinc-finger</keyword>
<comment type="catalytic activity">
    <reaction evidence="1">
        <text>S-ubiquitinyl-[E2 ubiquitin-conjugating enzyme]-L-cysteine + [acceptor protein]-L-lysine = [E2 ubiquitin-conjugating enzyme]-L-cysteine + N(6)-ubiquitinyl-[acceptor protein]-L-lysine.</text>
        <dbReference type="EC" id="2.3.2.27"/>
    </reaction>
</comment>
<name>A0A7J9DRH0_9ROSI</name>
<evidence type="ECO:0000256" key="4">
    <source>
        <dbReference type="ARBA" id="ARBA00012483"/>
    </source>
</evidence>
<sequence length="300" mass="32872">MDGSSSGNPGLVSTGGILRDMTGNILFSFSKSIELANAFLAALLAIKEVVSVFLLGGAILPLLWREKVLARWSGSPSASVEICRVSCGNQLVRFPFRLSSQPDRCGYPRFNLSCKDQAQTVLSLPFSGEFNVVHIDYLFQNIWLNDPDHCTPKRLLHGLNLSSTPFDLLYPRSFTFFNCSAAASTQLHQAKYISCLSGTNFFVLALPADRLDSSASLSTSCLEIATVLVPFSWTGWSNLGNGIMLTWNEPNCLRCENGAGNCMFKSETGMDVGCSGGFTNGMFLFCSEKLWKFLLKILHI</sequence>
<keyword evidence="17" id="KW-1185">Reference proteome</keyword>
<evidence type="ECO:0000313" key="16">
    <source>
        <dbReference type="EMBL" id="MBA0763306.1"/>
    </source>
</evidence>
<evidence type="ECO:0000313" key="17">
    <source>
        <dbReference type="Proteomes" id="UP000593568"/>
    </source>
</evidence>
<dbReference type="Proteomes" id="UP000593568">
    <property type="component" value="Unassembled WGS sequence"/>
</dbReference>
<dbReference type="InterPro" id="IPR046948">
    <property type="entry name" value="ATL20-22-like"/>
</dbReference>
<dbReference type="Pfam" id="PF13947">
    <property type="entry name" value="GUB_WAK_bind"/>
    <property type="match status" value="1"/>
</dbReference>
<evidence type="ECO:0000256" key="2">
    <source>
        <dbReference type="ARBA" id="ARBA00004167"/>
    </source>
</evidence>
<dbReference type="GO" id="GO:0016020">
    <property type="term" value="C:membrane"/>
    <property type="evidence" value="ECO:0007669"/>
    <property type="project" value="UniProtKB-SubCell"/>
</dbReference>
<evidence type="ECO:0000256" key="14">
    <source>
        <dbReference type="ARBA" id="ARBA00024209"/>
    </source>
</evidence>
<feature type="domain" description="Wall-associated receptor kinase galacturonan-binding" evidence="15">
    <location>
        <begin position="83"/>
        <end position="146"/>
    </location>
</feature>
<gene>
    <name evidence="16" type="ORF">Gotri_012772</name>
</gene>
<keyword evidence="5" id="KW-0808">Transferase</keyword>
<comment type="caution">
    <text evidence="16">The sequence shown here is derived from an EMBL/GenBank/DDBJ whole genome shotgun (WGS) entry which is preliminary data.</text>
</comment>
<keyword evidence="8" id="KW-0732">Signal</keyword>
<evidence type="ECO:0000256" key="3">
    <source>
        <dbReference type="ARBA" id="ARBA00004906"/>
    </source>
</evidence>
<organism evidence="16 17">
    <name type="scientific">Gossypium trilobum</name>
    <dbReference type="NCBI Taxonomy" id="34281"/>
    <lineage>
        <taxon>Eukaryota</taxon>
        <taxon>Viridiplantae</taxon>
        <taxon>Streptophyta</taxon>
        <taxon>Embryophyta</taxon>
        <taxon>Tracheophyta</taxon>
        <taxon>Spermatophyta</taxon>
        <taxon>Magnoliopsida</taxon>
        <taxon>eudicotyledons</taxon>
        <taxon>Gunneridae</taxon>
        <taxon>Pentapetalae</taxon>
        <taxon>rosids</taxon>
        <taxon>malvids</taxon>
        <taxon>Malvales</taxon>
        <taxon>Malvaceae</taxon>
        <taxon>Malvoideae</taxon>
        <taxon>Gossypium</taxon>
    </lineage>
</organism>
<evidence type="ECO:0000256" key="10">
    <source>
        <dbReference type="ARBA" id="ARBA00022786"/>
    </source>
</evidence>
<keyword evidence="6" id="KW-0812">Transmembrane</keyword>
<accession>A0A7J9DRH0</accession>
<evidence type="ECO:0000256" key="12">
    <source>
        <dbReference type="ARBA" id="ARBA00022989"/>
    </source>
</evidence>
<evidence type="ECO:0000256" key="11">
    <source>
        <dbReference type="ARBA" id="ARBA00022833"/>
    </source>
</evidence>
<evidence type="ECO:0000256" key="7">
    <source>
        <dbReference type="ARBA" id="ARBA00022723"/>
    </source>
</evidence>